<dbReference type="InterPro" id="IPR050098">
    <property type="entry name" value="TFPI/VKTCI-like"/>
</dbReference>
<dbReference type="Gene3D" id="4.10.410.10">
    <property type="entry name" value="Pancreatic trypsin inhibitor Kunitz domain"/>
    <property type="match status" value="2"/>
</dbReference>
<dbReference type="PROSITE" id="PS00280">
    <property type="entry name" value="BPTI_KUNITZ_1"/>
    <property type="match status" value="2"/>
</dbReference>
<dbReference type="InterPro" id="IPR020901">
    <property type="entry name" value="Prtase_inh_Kunz-CS"/>
</dbReference>
<dbReference type="OrthoDB" id="4473401at2759"/>
<dbReference type="OMA" id="GRCETFF"/>
<keyword evidence="1" id="KW-0646">Protease inhibitor</keyword>
<evidence type="ECO:0000256" key="1">
    <source>
        <dbReference type="ARBA" id="ARBA00022690"/>
    </source>
</evidence>
<evidence type="ECO:0000259" key="4">
    <source>
        <dbReference type="PROSITE" id="PS50279"/>
    </source>
</evidence>
<dbReference type="SMART" id="SM00131">
    <property type="entry name" value="KU"/>
    <property type="match status" value="2"/>
</dbReference>
<evidence type="ECO:0000313" key="6">
    <source>
        <dbReference type="Proteomes" id="UP000094527"/>
    </source>
</evidence>
<accession>A0A1D2MMD3</accession>
<dbReference type="STRING" id="48709.A0A1D2MMD3"/>
<dbReference type="EMBL" id="LJIJ01000845">
    <property type="protein sequence ID" value="ODM94189.1"/>
    <property type="molecule type" value="Genomic_DNA"/>
</dbReference>
<keyword evidence="2" id="KW-0722">Serine protease inhibitor</keyword>
<proteinExistence type="predicted"/>
<comment type="caution">
    <text evidence="5">The sequence shown here is derived from an EMBL/GenBank/DDBJ whole genome shotgun (WGS) entry which is preliminary data.</text>
</comment>
<evidence type="ECO:0000313" key="5">
    <source>
        <dbReference type="EMBL" id="ODM94189.1"/>
    </source>
</evidence>
<dbReference type="AlphaFoldDB" id="A0A1D2MMD3"/>
<organism evidence="5 6">
    <name type="scientific">Orchesella cincta</name>
    <name type="common">Springtail</name>
    <name type="synonym">Podura cincta</name>
    <dbReference type="NCBI Taxonomy" id="48709"/>
    <lineage>
        <taxon>Eukaryota</taxon>
        <taxon>Metazoa</taxon>
        <taxon>Ecdysozoa</taxon>
        <taxon>Arthropoda</taxon>
        <taxon>Hexapoda</taxon>
        <taxon>Collembola</taxon>
        <taxon>Entomobryomorpha</taxon>
        <taxon>Entomobryoidea</taxon>
        <taxon>Orchesellidae</taxon>
        <taxon>Orchesellinae</taxon>
        <taxon>Orchesella</taxon>
    </lineage>
</organism>
<dbReference type="Pfam" id="PF00014">
    <property type="entry name" value="Kunitz_BPTI"/>
    <property type="match status" value="2"/>
</dbReference>
<feature type="region of interest" description="Disordered" evidence="3">
    <location>
        <begin position="209"/>
        <end position="236"/>
    </location>
</feature>
<dbReference type="InterPro" id="IPR036880">
    <property type="entry name" value="Kunitz_BPTI_sf"/>
</dbReference>
<dbReference type="Proteomes" id="UP000094527">
    <property type="component" value="Unassembled WGS sequence"/>
</dbReference>
<feature type="domain" description="BPTI/Kunitz inhibitor" evidence="4">
    <location>
        <begin position="239"/>
        <end position="289"/>
    </location>
</feature>
<feature type="domain" description="BPTI/Kunitz inhibitor" evidence="4">
    <location>
        <begin position="90"/>
        <end position="140"/>
    </location>
</feature>
<keyword evidence="6" id="KW-1185">Reference proteome</keyword>
<dbReference type="SUPFAM" id="SSF57362">
    <property type="entry name" value="BPTI-like"/>
    <property type="match status" value="2"/>
</dbReference>
<name>A0A1D2MMD3_ORCCI</name>
<reference evidence="5 6" key="1">
    <citation type="journal article" date="2016" name="Genome Biol. Evol.">
        <title>Gene Family Evolution Reflects Adaptation to Soil Environmental Stressors in the Genome of the Collembolan Orchesella cincta.</title>
        <authorList>
            <person name="Faddeeva-Vakhrusheva A."/>
            <person name="Derks M.F."/>
            <person name="Anvar S.Y."/>
            <person name="Agamennone V."/>
            <person name="Suring W."/>
            <person name="Smit S."/>
            <person name="van Straalen N.M."/>
            <person name="Roelofs D."/>
        </authorList>
    </citation>
    <scope>NUCLEOTIDE SEQUENCE [LARGE SCALE GENOMIC DNA]</scope>
    <source>
        <tissue evidence="5">Mixed pool</tissue>
    </source>
</reference>
<dbReference type="PROSITE" id="PS50279">
    <property type="entry name" value="BPTI_KUNITZ_2"/>
    <property type="match status" value="2"/>
</dbReference>
<dbReference type="PANTHER" id="PTHR10083">
    <property type="entry name" value="KUNITZ-TYPE PROTEASE INHIBITOR-RELATED"/>
    <property type="match status" value="1"/>
</dbReference>
<evidence type="ECO:0000256" key="2">
    <source>
        <dbReference type="ARBA" id="ARBA00022900"/>
    </source>
</evidence>
<dbReference type="PRINTS" id="PR00759">
    <property type="entry name" value="BASICPTASE"/>
</dbReference>
<dbReference type="InterPro" id="IPR002223">
    <property type="entry name" value="Kunitz_BPTI"/>
</dbReference>
<evidence type="ECO:0000256" key="3">
    <source>
        <dbReference type="SAM" id="MobiDB-lite"/>
    </source>
</evidence>
<gene>
    <name evidence="5" type="ORF">Ocin01_12491</name>
</gene>
<dbReference type="CDD" id="cd00109">
    <property type="entry name" value="Kunitz-type"/>
    <property type="match status" value="2"/>
</dbReference>
<sequence length="292" mass="31629">MSGKYFIFSIRRSAVYAVVFLFVAGVLVSPSNGIPVASPEESASVPSTTVKILIPPSASADDDDDDAVVIEAGNGTNSPLPREPFHPNDCSLESSKGPCRAIIDMWFFNPATKTCEQFQYSGCGGNGNRFPEKMECENLCGPNSKSNGKGDDEEDDTVVIEADEESSNNGTCPLFDGCGPLKCAVIKDEKTGCQKCACSLIPDDDNDDVKEPKLPVGSVSGKPSEEEEERMNDKPEDVCGLPEVRGDCRAMVTRYRFDTKTKKCIMFHYGGCNSNGNNFVSEEKCMQFCKGQ</sequence>
<protein>
    <submittedName>
        <fullName evidence="5">Tissue factor pathway inhibitor</fullName>
    </submittedName>
</protein>
<dbReference type="GO" id="GO:0004867">
    <property type="term" value="F:serine-type endopeptidase inhibitor activity"/>
    <property type="evidence" value="ECO:0007669"/>
    <property type="project" value="UniProtKB-KW"/>
</dbReference>